<reference evidence="2 3" key="1">
    <citation type="submission" date="2014-02" db="EMBL/GenBank/DDBJ databases">
        <title>Transposable element dynamics among asymbiotic and ectomycorrhizal Amanita fungi.</title>
        <authorList>
            <consortium name="DOE Joint Genome Institute"/>
            <person name="Hess J."/>
            <person name="Skrede I."/>
            <person name="Wolfe B."/>
            <person name="LaButti K."/>
            <person name="Ohm R.A."/>
            <person name="Grigoriev I.V."/>
            <person name="Pringle A."/>
        </authorList>
    </citation>
    <scope>NUCLEOTIDE SEQUENCE [LARGE SCALE GENOMIC DNA]</scope>
    <source>
        <strain evidence="2 3">SKay4041</strain>
    </source>
</reference>
<sequence length="156" mass="16923">MSFKVQLEATRRNSTFAITTLIRRPSIPQGVRMQGRTTGDASKPEEQEWGALEQEQEPQQQTGLQPTERLALATDSSESELATARQATTTHRETSEANSLKPGNSAARSPGAIGTPPTTANPVRVRYTAAGLRPLRQVLSGLSGQPSGIHYSHFDR</sequence>
<gene>
    <name evidence="2" type="ORF">AMATHDRAFT_63466</name>
</gene>
<feature type="region of interest" description="Disordered" evidence="1">
    <location>
        <begin position="24"/>
        <end position="123"/>
    </location>
</feature>
<feature type="non-terminal residue" evidence="2">
    <location>
        <position position="156"/>
    </location>
</feature>
<feature type="compositionally biased region" description="Low complexity" evidence="1">
    <location>
        <begin position="57"/>
        <end position="68"/>
    </location>
</feature>
<organism evidence="2 3">
    <name type="scientific">Amanita thiersii Skay4041</name>
    <dbReference type="NCBI Taxonomy" id="703135"/>
    <lineage>
        <taxon>Eukaryota</taxon>
        <taxon>Fungi</taxon>
        <taxon>Dikarya</taxon>
        <taxon>Basidiomycota</taxon>
        <taxon>Agaricomycotina</taxon>
        <taxon>Agaricomycetes</taxon>
        <taxon>Agaricomycetidae</taxon>
        <taxon>Agaricales</taxon>
        <taxon>Pluteineae</taxon>
        <taxon>Amanitaceae</taxon>
        <taxon>Amanita</taxon>
    </lineage>
</organism>
<proteinExistence type="predicted"/>
<accession>A0A2A9NM31</accession>
<feature type="compositionally biased region" description="Polar residues" evidence="1">
    <location>
        <begin position="74"/>
        <end position="89"/>
    </location>
</feature>
<protein>
    <submittedName>
        <fullName evidence="2">Uncharacterized protein</fullName>
    </submittedName>
</protein>
<evidence type="ECO:0000256" key="1">
    <source>
        <dbReference type="SAM" id="MobiDB-lite"/>
    </source>
</evidence>
<evidence type="ECO:0000313" key="2">
    <source>
        <dbReference type="EMBL" id="PFH49317.1"/>
    </source>
</evidence>
<dbReference type="EMBL" id="KZ302033">
    <property type="protein sequence ID" value="PFH49317.1"/>
    <property type="molecule type" value="Genomic_DNA"/>
</dbReference>
<dbReference type="Proteomes" id="UP000242287">
    <property type="component" value="Unassembled WGS sequence"/>
</dbReference>
<keyword evidence="3" id="KW-1185">Reference proteome</keyword>
<dbReference type="AlphaFoldDB" id="A0A2A9NM31"/>
<name>A0A2A9NM31_9AGAR</name>
<evidence type="ECO:0000313" key="3">
    <source>
        <dbReference type="Proteomes" id="UP000242287"/>
    </source>
</evidence>